<dbReference type="Proteomes" id="UP000002908">
    <property type="component" value="Segment"/>
</dbReference>
<dbReference type="GeneID" id="27029006"/>
<protein>
    <submittedName>
        <fullName evidence="3">A1 protein</fullName>
    </submittedName>
</protein>
<reference evidence="3" key="2">
    <citation type="submission" date="2016-03" db="EMBL/GenBank/DDBJ databases">
        <title>Genomic, physiological and proteomic characterization of the T5-like bacteriophage phiR2-01 infecting Yersinia enterocolitia.</title>
        <authorList>
            <person name="Pajunen M.I."/>
            <person name="Happonen L.J."/>
            <person name="Jun J.W."/>
            <person name="Malmstrom J."/>
            <person name="Nawaz A."/>
            <person name="Mattinen L."/>
            <person name="Skurnik M."/>
        </authorList>
    </citation>
    <scope>NUCLEOTIDE SEQUENCE</scope>
</reference>
<evidence type="ECO:0000313" key="4">
    <source>
        <dbReference type="Proteomes" id="UP000002908"/>
    </source>
</evidence>
<dbReference type="RefSeq" id="YP_009237922.1">
    <property type="nucleotide sequence ID" value="NC_019919.2"/>
</dbReference>
<evidence type="ECO:0000313" key="3">
    <source>
        <dbReference type="EMBL" id="CZT05372.1"/>
    </source>
</evidence>
<keyword evidence="4" id="KW-1185">Reference proteome</keyword>
<dbReference type="RefSeq" id="YP_009237913.1">
    <property type="nucleotide sequence ID" value="NC_019919.2"/>
</dbReference>
<dbReference type="KEGG" id="vg:27029007"/>
<evidence type="ECO:0000313" key="2">
    <source>
        <dbReference type="EMBL" id="CZT05353.1"/>
    </source>
</evidence>
<sequence length="74" mass="8246">MPFYPSEAFILGLFIAAAAFILNYTRSILAIIGINNVYAANNFRKNANIQKYMSIIFLTMGIVFGFCSSLMPII</sequence>
<gene>
    <name evidence="3" type="primary">g003.1</name>
    <name evidence="2" type="ORF">BN79_167</name>
    <name evidence="3" type="ORF">BN79_176</name>
</gene>
<dbReference type="OrthoDB" id="23845at10239"/>
<dbReference type="KEGG" id="vg:27029006"/>
<name>A0A140KXY9_9CAUD</name>
<organism evidence="3 4">
    <name type="scientific">Yersinia phage phiR2-01</name>
    <dbReference type="NCBI Taxonomy" id="1206557"/>
    <lineage>
        <taxon>Viruses</taxon>
        <taxon>Duplodnaviria</taxon>
        <taxon>Heunggongvirae</taxon>
        <taxon>Uroviricota</taxon>
        <taxon>Caudoviricetes</taxon>
        <taxon>Demerecviridae</taxon>
        <taxon>Markadamsvirinae</taxon>
        <taxon>Epseptimavirus</taxon>
        <taxon>Epseptimavirus R201</taxon>
    </lineage>
</organism>
<dbReference type="EMBL" id="HE956708">
    <property type="protein sequence ID" value="CZT05372.1"/>
    <property type="molecule type" value="Genomic_DNA"/>
</dbReference>
<evidence type="ECO:0000256" key="1">
    <source>
        <dbReference type="SAM" id="Phobius"/>
    </source>
</evidence>
<keyword evidence="1" id="KW-1133">Transmembrane helix</keyword>
<dbReference type="GeneID" id="27029007"/>
<proteinExistence type="predicted"/>
<accession>A0A140KXY9</accession>
<keyword evidence="1" id="KW-0472">Membrane</keyword>
<feature type="transmembrane region" description="Helical" evidence="1">
    <location>
        <begin position="52"/>
        <end position="73"/>
    </location>
</feature>
<reference evidence="4" key="1">
    <citation type="submission" date="2012-06" db="EMBL/GenBank/DDBJ databases">
        <title>Genomic characterization of five bacteriophages specific for Yersinia species.</title>
        <authorList>
            <person name="Happonen L."/>
            <person name="Butcher S."/>
            <person name="Mattinen L."/>
            <person name="Nawaz A."/>
            <person name="Skurnik M."/>
        </authorList>
    </citation>
    <scope>NUCLEOTIDE SEQUENCE [LARGE SCALE GENOMIC DNA]</scope>
</reference>
<feature type="transmembrane region" description="Helical" evidence="1">
    <location>
        <begin position="12"/>
        <end position="40"/>
    </location>
</feature>
<dbReference type="EMBL" id="HE956708">
    <property type="protein sequence ID" value="CZT05353.1"/>
    <property type="molecule type" value="Genomic_DNA"/>
</dbReference>
<keyword evidence="1" id="KW-0812">Transmembrane</keyword>